<feature type="region of interest" description="Disordered" evidence="1">
    <location>
        <begin position="753"/>
        <end position="780"/>
    </location>
</feature>
<feature type="region of interest" description="Disordered" evidence="1">
    <location>
        <begin position="419"/>
        <end position="445"/>
    </location>
</feature>
<feature type="compositionally biased region" description="Low complexity" evidence="1">
    <location>
        <begin position="761"/>
        <end position="775"/>
    </location>
</feature>
<sequence length="857" mass="93104">MPTTANVHAIRELLGAAGPQDWTRQVAGAGDVLGSALEVVLRDHAWRLPVELADAVLAAGDIRLIDGLLRAAEVPRDGDLTNAADRVARRALRRRLAASGHPRVARRILDRDSPWRLRERRAVLATARADDPGWTSQSGVVSWLLAQGSPRVLRAGVVCELPGVARHVLERVGAELLPAEQLRALWTVHEHDGGLPALRTLEAGGPPAETAALLERVTATDDTAPLRAALAEAEGTPGAISELRDTTLHLRGELLELRDTLDWPAVTEAAREKRFDEEATRLLAGRDDCPEETSVQLFAARPEAVAGHAARIGPRLLTAPPAGAAGAKHVRTMVRRGFGNGATGTDLLEHARPAGAVLEAARQRPDGPRRAQETWDDFTAALGTLVADRLGADPERWRVLRARLKTFKGTVAELLDEVAAGGGRPPKPGWPDGGAMPEPGRAASPSGARAAFLTLLNAAPDDHLDLLRHVDDRTVYDLLAHGTWRPGWLDFAVASGNGRYAAALARRGSLDTEGIDRLMRRDDPAINAQLFLRANATAPQRERLLSGRPFDPARATPLPLDPALVAHLLKRSGGWRPRDPMDCADPRLQRHILRHIRVRGVGPQLRLLLNTWERHGPAEVAALIGEDLKPVTYSRNPFRRETKALVKKLLAAKDPDAALADLRRTVAEGETAEWQIAAIRKEQWDNAELYREAHPWHWDELRKEHRREPFSAMSLAGLANIPECPASLRHEAARTKPLREQWRTVAYARMDSGQPLPEQLSAPSGAAPEASGTAPDRVGDRERADWRAWLAGGIPAEVALAQLPEHPAAETGRAELAALLRDTLDGRPEAWALALRMLPDFPGSVAELLRTATTAAS</sequence>
<evidence type="ECO:0000313" key="2">
    <source>
        <dbReference type="EMBL" id="MFC7328189.1"/>
    </source>
</evidence>
<keyword evidence="3" id="KW-1185">Reference proteome</keyword>
<gene>
    <name evidence="2" type="ORF">ACFQRF_10595</name>
</gene>
<proteinExistence type="predicted"/>
<dbReference type="EMBL" id="JBHTBH010000004">
    <property type="protein sequence ID" value="MFC7328189.1"/>
    <property type="molecule type" value="Genomic_DNA"/>
</dbReference>
<comment type="caution">
    <text evidence="2">The sequence shown here is derived from an EMBL/GenBank/DDBJ whole genome shotgun (WGS) entry which is preliminary data.</text>
</comment>
<reference evidence="3" key="1">
    <citation type="journal article" date="2019" name="Int. J. Syst. Evol. Microbiol.">
        <title>The Global Catalogue of Microorganisms (GCM) 10K type strain sequencing project: providing services to taxonomists for standard genome sequencing and annotation.</title>
        <authorList>
            <consortium name="The Broad Institute Genomics Platform"/>
            <consortium name="The Broad Institute Genome Sequencing Center for Infectious Disease"/>
            <person name="Wu L."/>
            <person name="Ma J."/>
        </authorList>
    </citation>
    <scope>NUCLEOTIDE SEQUENCE [LARGE SCALE GENOMIC DNA]</scope>
    <source>
        <strain evidence="3">CGMCC 4.7382</strain>
    </source>
</reference>
<organism evidence="2 3">
    <name type="scientific">Marinactinospora rubrisoli</name>
    <dbReference type="NCBI Taxonomy" id="2715399"/>
    <lineage>
        <taxon>Bacteria</taxon>
        <taxon>Bacillati</taxon>
        <taxon>Actinomycetota</taxon>
        <taxon>Actinomycetes</taxon>
        <taxon>Streptosporangiales</taxon>
        <taxon>Nocardiopsidaceae</taxon>
        <taxon>Marinactinospora</taxon>
    </lineage>
</organism>
<name>A0ABW2KG92_9ACTN</name>
<evidence type="ECO:0000313" key="3">
    <source>
        <dbReference type="Proteomes" id="UP001596540"/>
    </source>
</evidence>
<protein>
    <submittedName>
        <fullName evidence="2">Uncharacterized protein</fullName>
    </submittedName>
</protein>
<evidence type="ECO:0000256" key="1">
    <source>
        <dbReference type="SAM" id="MobiDB-lite"/>
    </source>
</evidence>
<accession>A0ABW2KG92</accession>
<dbReference type="Proteomes" id="UP001596540">
    <property type="component" value="Unassembled WGS sequence"/>
</dbReference>
<dbReference type="RefSeq" id="WP_379870838.1">
    <property type="nucleotide sequence ID" value="NZ_JBHTBH010000004.1"/>
</dbReference>